<organism evidence="5 6">
    <name type="scientific">Pseudomonas cichorii</name>
    <dbReference type="NCBI Taxonomy" id="36746"/>
    <lineage>
        <taxon>Bacteria</taxon>
        <taxon>Pseudomonadati</taxon>
        <taxon>Pseudomonadota</taxon>
        <taxon>Gammaproteobacteria</taxon>
        <taxon>Pseudomonadales</taxon>
        <taxon>Pseudomonadaceae</taxon>
        <taxon>Pseudomonas</taxon>
    </lineage>
</organism>
<evidence type="ECO:0000259" key="3">
    <source>
        <dbReference type="PROSITE" id="PS51192"/>
    </source>
</evidence>
<evidence type="ECO:0000256" key="2">
    <source>
        <dbReference type="ARBA" id="ARBA00022840"/>
    </source>
</evidence>
<dbReference type="GO" id="GO:0005524">
    <property type="term" value="F:ATP binding"/>
    <property type="evidence" value="ECO:0007669"/>
    <property type="project" value="UniProtKB-KW"/>
</dbReference>
<evidence type="ECO:0000313" key="6">
    <source>
        <dbReference type="Proteomes" id="UP000278332"/>
    </source>
</evidence>
<feature type="domain" description="Helicase ATP-binding" evidence="3">
    <location>
        <begin position="140"/>
        <end position="277"/>
    </location>
</feature>
<dbReference type="EMBL" id="RBRY01000138">
    <property type="protein sequence ID" value="RMR52893.1"/>
    <property type="molecule type" value="Genomic_DNA"/>
</dbReference>
<dbReference type="GO" id="GO:0003676">
    <property type="term" value="F:nucleic acid binding"/>
    <property type="evidence" value="ECO:0007669"/>
    <property type="project" value="InterPro"/>
</dbReference>
<gene>
    <name evidence="5" type="ORF">ALP84_01617</name>
</gene>
<keyword evidence="2" id="KW-0067">ATP-binding</keyword>
<dbReference type="Gene3D" id="3.40.50.300">
    <property type="entry name" value="P-loop containing nucleotide triphosphate hydrolases"/>
    <property type="match status" value="2"/>
</dbReference>
<proteinExistence type="predicted"/>
<dbReference type="InterPro" id="IPR001650">
    <property type="entry name" value="Helicase_C-like"/>
</dbReference>
<dbReference type="AlphaFoldDB" id="A0A3M4VMM3"/>
<evidence type="ECO:0008006" key="7">
    <source>
        <dbReference type="Google" id="ProtNLM"/>
    </source>
</evidence>
<dbReference type="InterPro" id="IPR014001">
    <property type="entry name" value="Helicase_ATP-bd"/>
</dbReference>
<protein>
    <recommendedName>
        <fullName evidence="7">DEAD/DEAH box helicase</fullName>
    </recommendedName>
</protein>
<feature type="domain" description="Helicase C-terminal" evidence="4">
    <location>
        <begin position="333"/>
        <end position="528"/>
    </location>
</feature>
<dbReference type="InterPro" id="IPR011545">
    <property type="entry name" value="DEAD/DEAH_box_helicase_dom"/>
</dbReference>
<evidence type="ECO:0000313" key="5">
    <source>
        <dbReference type="EMBL" id="RMR52893.1"/>
    </source>
</evidence>
<reference evidence="5 6" key="1">
    <citation type="submission" date="2018-08" db="EMBL/GenBank/DDBJ databases">
        <title>Recombination of ecologically and evolutionarily significant loci maintains genetic cohesion in the Pseudomonas syringae species complex.</title>
        <authorList>
            <person name="Dillon M."/>
            <person name="Thakur S."/>
            <person name="Almeida R.N.D."/>
            <person name="Weir B.S."/>
            <person name="Guttman D.S."/>
        </authorList>
    </citation>
    <scope>NUCLEOTIDE SEQUENCE [LARGE SCALE GENOMIC DNA]</scope>
    <source>
        <strain evidence="5 6">ICMP 6917</strain>
    </source>
</reference>
<dbReference type="InterPro" id="IPR027417">
    <property type="entry name" value="P-loop_NTPase"/>
</dbReference>
<keyword evidence="1" id="KW-0547">Nucleotide-binding</keyword>
<accession>A0A3M4VMM3</accession>
<comment type="caution">
    <text evidence="5">The sequence shown here is derived from an EMBL/GenBank/DDBJ whole genome shotgun (WGS) entry which is preliminary data.</text>
</comment>
<sequence length="830" mass="96747">MLNTWRSKMAISLTWLKSNKLFSEVMRKTSLNIQLDNRELEFILSCAIVFFNEYSGDKRRSPYFEIAYYITLKCAINNNYYQPLLDASSNFGIYPVAQYISKNKLTENSTSTNFTLEYQLEKFLNKHITETYEQKKYREQIINSSSKENCYIAPTSFGKSTLIIDIIKARNPKRTAIIVPTKSLLIQTYKLIKANFPLRHIIFHDEMYDGAGNFISIFTQERALRLLKNKDISFELLIIDEAHNLFEMDGRSILLTRLIRRNRLRNPESTNYYLSPLVSETENLKTDENQEFFERRIASNIKEPEIYEYKSNGEQHAYNRFMNEFYRLGNESSFVDYIIKNKKEKNFLYLRAPKKVEELSMLISKELPYIGSSVLGDLSQTISNNVHSDFYCVEHIKKGMIYLHGKLPDLVKEYLEHKFSQTKELKYLIANSVILEGVNLPIDNLFILNTYDLDGKSLTNLIGRVNRLNDVFDDSRKSLDKLLPPIHFVNSDQFNRKGGKMENKIRLLKNGIFKDNIENPLLLNFDLTQVIKDLDIARENIDQDGIETLERKVNQFEYIQSKEDFLIHSDGDESSKVKHTLMESGISSVYYNPERVFGLLERRLGTISSSEEWITSDVIDKVYLYFIKALENQISDAAFLRLQHPKARDFYKLFTRNLHRLNLKDHLSDTVKYFHSIKLIDSGKEFFIGSSYGEIAKSRSDGVHGSNVYIDLSKKTDKELVNLALVKIKIESDFVSYRLNEYVKALHDLRLITENEYNLHIYGTNKKTNAEFVKMGISGSLVNKLERDKQTGNISISELGEVKFNSEFADYVNSQDDLVQFEIRKYIDIQ</sequence>
<name>A0A3M4VMM3_PSECI</name>
<dbReference type="Pfam" id="PF00270">
    <property type="entry name" value="DEAD"/>
    <property type="match status" value="1"/>
</dbReference>
<evidence type="ECO:0000259" key="4">
    <source>
        <dbReference type="PROSITE" id="PS51194"/>
    </source>
</evidence>
<dbReference type="SMART" id="SM00487">
    <property type="entry name" value="DEXDc"/>
    <property type="match status" value="1"/>
</dbReference>
<dbReference type="PROSITE" id="PS51192">
    <property type="entry name" value="HELICASE_ATP_BIND_1"/>
    <property type="match status" value="1"/>
</dbReference>
<dbReference type="Proteomes" id="UP000278332">
    <property type="component" value="Unassembled WGS sequence"/>
</dbReference>
<dbReference type="SUPFAM" id="SSF52540">
    <property type="entry name" value="P-loop containing nucleoside triphosphate hydrolases"/>
    <property type="match status" value="1"/>
</dbReference>
<dbReference type="PROSITE" id="PS51194">
    <property type="entry name" value="HELICASE_CTER"/>
    <property type="match status" value="1"/>
</dbReference>
<evidence type="ECO:0000256" key="1">
    <source>
        <dbReference type="ARBA" id="ARBA00022741"/>
    </source>
</evidence>